<proteinExistence type="inferred from homology"/>
<gene>
    <name evidence="3" type="ORF">B5V51_3250</name>
</gene>
<protein>
    <recommendedName>
        <fullName evidence="4">Transcription termination factor 5, mitochondrial</fullName>
    </recommendedName>
</protein>
<name>A0A2A4JDR3_HELVI</name>
<dbReference type="PANTHER" id="PTHR15437">
    <property type="entry name" value="TRANSCRIPTION TERMINATION FACTOR, MITOCHONDRIAL"/>
    <property type="match status" value="1"/>
</dbReference>
<dbReference type="InterPro" id="IPR003690">
    <property type="entry name" value="MTERF"/>
</dbReference>
<dbReference type="PANTHER" id="PTHR15437:SF7">
    <property type="entry name" value="TRANSCRIPTION TERMINATION FACTOR 5, MITOCHONDRIAL"/>
    <property type="match status" value="1"/>
</dbReference>
<dbReference type="EMBL" id="NWSH01001761">
    <property type="protein sequence ID" value="PCG70225.1"/>
    <property type="molecule type" value="Genomic_DNA"/>
</dbReference>
<sequence>MRSFIKSLKYRGGGLQVSYFCQLASRKYYHNIPFFDFFKKTTGKSISEDYVALIKKKHPKIVEVTHDGLQCSLQILQKFGITPEEACHDPHVFVMNPITMDNYGEILKECGFITISTKNIIKYHTLVRLRKIAWLKKEGFLPTDLQLEQKILEKFQEWPDSSKDLQKFSDSNTCILTIRMHILERYLHWKLSVSPEEFQKYCKNYLPLRHKPMSDIQEAINIAQNDIKFDIPGIRRNGFIISADPLHTKLILENCPTLAGMDIRDVLKIEPAILKNNYNSIAKVRDVLEEFRISLEAQKRCLKIFCMRPDTVRERLEELRNLKEYKVLSTNPRILLLVIHKKKMLNRLTKIESAKKQCFSLNHLVSSSKVFNNYISNFGDKVCGRDIAILISSSLDSLPRLNNSTHEALTTSVLKKLRRHKYWLHVAMNVIDENIQFLKKKFDDQIIFNNCLILLYPVAEVQYYINSLLGMRTGQEPSGPLKEELNYTHMHVQSLSDDQILSLVLYSIEKKYHFSGDGIWARQDGVRVDAQKI</sequence>
<dbReference type="AlphaFoldDB" id="A0A2A4JDR3"/>
<comment type="caution">
    <text evidence="3">The sequence shown here is derived from an EMBL/GenBank/DDBJ whole genome shotgun (WGS) entry which is preliminary data.</text>
</comment>
<dbReference type="Gene3D" id="1.25.70.10">
    <property type="entry name" value="Transcription termination factor 3, mitochondrial"/>
    <property type="match status" value="1"/>
</dbReference>
<dbReference type="GO" id="GO:0005759">
    <property type="term" value="C:mitochondrial matrix"/>
    <property type="evidence" value="ECO:0007669"/>
    <property type="project" value="TreeGrafter"/>
</dbReference>
<evidence type="ECO:0000256" key="2">
    <source>
        <dbReference type="ARBA" id="ARBA00022946"/>
    </source>
</evidence>
<keyword evidence="2" id="KW-0809">Transit peptide</keyword>
<dbReference type="InterPro" id="IPR038538">
    <property type="entry name" value="MTERF_sf"/>
</dbReference>
<dbReference type="STRING" id="7102.A0A2A4JDR3"/>
<comment type="similarity">
    <text evidence="1">Belongs to the mTERF family.</text>
</comment>
<organism evidence="3">
    <name type="scientific">Heliothis virescens</name>
    <name type="common">Tobacco budworm moth</name>
    <dbReference type="NCBI Taxonomy" id="7102"/>
    <lineage>
        <taxon>Eukaryota</taxon>
        <taxon>Metazoa</taxon>
        <taxon>Ecdysozoa</taxon>
        <taxon>Arthropoda</taxon>
        <taxon>Hexapoda</taxon>
        <taxon>Insecta</taxon>
        <taxon>Pterygota</taxon>
        <taxon>Neoptera</taxon>
        <taxon>Endopterygota</taxon>
        <taxon>Lepidoptera</taxon>
        <taxon>Glossata</taxon>
        <taxon>Ditrysia</taxon>
        <taxon>Noctuoidea</taxon>
        <taxon>Noctuidae</taxon>
        <taxon>Heliothinae</taxon>
        <taxon>Heliothis</taxon>
    </lineage>
</organism>
<evidence type="ECO:0000256" key="1">
    <source>
        <dbReference type="ARBA" id="ARBA00007692"/>
    </source>
</evidence>
<dbReference type="GO" id="GO:0006393">
    <property type="term" value="P:termination of mitochondrial transcription"/>
    <property type="evidence" value="ECO:0007669"/>
    <property type="project" value="TreeGrafter"/>
</dbReference>
<accession>A0A2A4JDR3</accession>
<evidence type="ECO:0008006" key="4">
    <source>
        <dbReference type="Google" id="ProtNLM"/>
    </source>
</evidence>
<dbReference type="GO" id="GO:0003676">
    <property type="term" value="F:nucleic acid binding"/>
    <property type="evidence" value="ECO:0007669"/>
    <property type="project" value="InterPro"/>
</dbReference>
<reference evidence="3" key="1">
    <citation type="submission" date="2017-09" db="EMBL/GenBank/DDBJ databases">
        <title>Contemporary evolution of a Lepidopteran species, Heliothis virescens, in response to modern agricultural practices.</title>
        <authorList>
            <person name="Fritz M.L."/>
            <person name="Deyonke A.M."/>
            <person name="Papanicolaou A."/>
            <person name="Micinski S."/>
            <person name="Westbrook J."/>
            <person name="Gould F."/>
        </authorList>
    </citation>
    <scope>NUCLEOTIDE SEQUENCE [LARGE SCALE GENOMIC DNA]</scope>
    <source>
        <strain evidence="3">HvINT-</strain>
        <tissue evidence="3">Whole body</tissue>
    </source>
</reference>
<evidence type="ECO:0000313" key="3">
    <source>
        <dbReference type="EMBL" id="PCG70225.1"/>
    </source>
</evidence>